<proteinExistence type="predicted"/>
<dbReference type="Proteomes" id="UP000199437">
    <property type="component" value="Unassembled WGS sequence"/>
</dbReference>
<evidence type="ECO:0000256" key="3">
    <source>
        <dbReference type="ARBA" id="ARBA00022989"/>
    </source>
</evidence>
<dbReference type="AlphaFoldDB" id="A0A1I0R0Z8"/>
<evidence type="ECO:0000313" key="7">
    <source>
        <dbReference type="EMBL" id="SEW33219.1"/>
    </source>
</evidence>
<feature type="transmembrane region" description="Helical" evidence="5">
    <location>
        <begin position="60"/>
        <end position="78"/>
    </location>
</feature>
<keyword evidence="3 5" id="KW-1133">Transmembrane helix</keyword>
<dbReference type="PANTHER" id="PTHR39535:SF2">
    <property type="entry name" value="HTTM DOMAIN-CONTAINING PROTEIN"/>
    <property type="match status" value="1"/>
</dbReference>
<evidence type="ECO:0000259" key="6">
    <source>
        <dbReference type="SMART" id="SM00752"/>
    </source>
</evidence>
<dbReference type="PANTHER" id="PTHR39535">
    <property type="entry name" value="SPORULATION-DELAYING PROTEIN SDPB"/>
    <property type="match status" value="1"/>
</dbReference>
<evidence type="ECO:0000256" key="4">
    <source>
        <dbReference type="ARBA" id="ARBA00023136"/>
    </source>
</evidence>
<feature type="domain" description="HTTM-like" evidence="6">
    <location>
        <begin position="13"/>
        <end position="267"/>
    </location>
</feature>
<feature type="transmembrane region" description="Helical" evidence="5">
    <location>
        <begin position="227"/>
        <end position="244"/>
    </location>
</feature>
<dbReference type="RefSeq" id="WP_090259345.1">
    <property type="nucleotide sequence ID" value="NZ_FOIR01000002.1"/>
</dbReference>
<organism evidence="7 8">
    <name type="scientific">Roseivirga pacifica</name>
    <dbReference type="NCBI Taxonomy" id="1267423"/>
    <lineage>
        <taxon>Bacteria</taxon>
        <taxon>Pseudomonadati</taxon>
        <taxon>Bacteroidota</taxon>
        <taxon>Cytophagia</taxon>
        <taxon>Cytophagales</taxon>
        <taxon>Roseivirgaceae</taxon>
        <taxon>Roseivirga</taxon>
    </lineage>
</organism>
<sequence>MKRLQGFIGGLLNKKVDATGLAIFRIFYSVILLCEVGQIFYFKELIFDKIPFIESADIDLRFALIIWMLVIVMIIFGFYTRIATILNYAFSVVFIATIKTYEYHMFYVYMGVNFLLIFTSISNALSIDNLIKLISGVNREGRQVSVLNYHVFILLAIAFVYFDSVFYKTMSPTWMGGLGMWRPASLPHFTHIDGSLLLNTRWLVMGLGYLTLIFETVFIFTFFRKKWRGSLFLIGVGLHFGIFLEFPIPWFGLGVMSIYMLMVPFSWWQYISQKIRLKAPKLTFYCNHSIERSNYYESIASQISSFGKVRVELITDGEKDYGCFALDNKGKKFVGQEALEKVLNCNLFTFVFLRFLNLIGAKEVFLKALYDGDFKLVRPIKGGNDWKRRVLSLKVVVVTCFLLIVSLLQVNVTYHSLLVKELREVSGVDETTIGRVVNSVSLRVKYFSKVFFGITNHPVFMDAHMDGYDHIYGVEAELHNGDRLWLPIIDKEGHVDKYAYSFNWVKWTFRVNGPKLNQRNLEKGIKDFSLFWAAKNDVPLEGLKLNIYLKNIEVPNKWEYDFLKKQKEKPWKHVAIGIWEQNDFSLNYIQ</sequence>
<comment type="subcellular location">
    <subcellularLocation>
        <location evidence="1">Endomembrane system</location>
        <topology evidence="1">Multi-pass membrane protein</topology>
    </subcellularLocation>
</comment>
<dbReference type="InterPro" id="IPR011020">
    <property type="entry name" value="HTTM-like"/>
</dbReference>
<accession>A0A1I0R0Z8</accession>
<dbReference type="SMART" id="SM00752">
    <property type="entry name" value="HTTM"/>
    <property type="match status" value="1"/>
</dbReference>
<feature type="transmembrane region" description="Helical" evidence="5">
    <location>
        <begin position="391"/>
        <end position="410"/>
    </location>
</feature>
<gene>
    <name evidence="7" type="ORF">SAMN05216290_2969</name>
</gene>
<dbReference type="EMBL" id="FOIR01000002">
    <property type="protein sequence ID" value="SEW33219.1"/>
    <property type="molecule type" value="Genomic_DNA"/>
</dbReference>
<dbReference type="OrthoDB" id="341137at2"/>
<reference evidence="8" key="1">
    <citation type="submission" date="2016-10" db="EMBL/GenBank/DDBJ databases">
        <authorList>
            <person name="Varghese N."/>
            <person name="Submissions S."/>
        </authorList>
    </citation>
    <scope>NUCLEOTIDE SEQUENCE [LARGE SCALE GENOMIC DNA]</scope>
    <source>
        <strain evidence="8">CGMCC 1.12402</strain>
    </source>
</reference>
<keyword evidence="4 5" id="KW-0472">Membrane</keyword>
<name>A0A1I0R0Z8_9BACT</name>
<dbReference type="STRING" id="1267423.SAMN05216290_2969"/>
<feature type="transmembrane region" description="Helical" evidence="5">
    <location>
        <begin position="146"/>
        <end position="167"/>
    </location>
</feature>
<feature type="transmembrane region" description="Helical" evidence="5">
    <location>
        <begin position="250"/>
        <end position="271"/>
    </location>
</feature>
<feature type="transmembrane region" description="Helical" evidence="5">
    <location>
        <begin position="107"/>
        <end position="125"/>
    </location>
</feature>
<evidence type="ECO:0000256" key="5">
    <source>
        <dbReference type="SAM" id="Phobius"/>
    </source>
</evidence>
<protein>
    <submittedName>
        <fullName evidence="7">Vitamin K-dependent gamma-carboxylase</fullName>
    </submittedName>
</protein>
<feature type="transmembrane region" description="Helical" evidence="5">
    <location>
        <begin position="202"/>
        <end position="220"/>
    </location>
</feature>
<dbReference type="InterPro" id="IPR052964">
    <property type="entry name" value="Sporulation_signal_mat"/>
</dbReference>
<dbReference type="GeneID" id="99987653"/>
<feature type="transmembrane region" description="Helical" evidence="5">
    <location>
        <begin position="21"/>
        <end position="40"/>
    </location>
</feature>
<dbReference type="InterPro" id="IPR053934">
    <property type="entry name" value="HTTM_dom"/>
</dbReference>
<dbReference type="GO" id="GO:0012505">
    <property type="term" value="C:endomembrane system"/>
    <property type="evidence" value="ECO:0007669"/>
    <property type="project" value="UniProtKB-SubCell"/>
</dbReference>
<keyword evidence="2 5" id="KW-0812">Transmembrane</keyword>
<evidence type="ECO:0000256" key="1">
    <source>
        <dbReference type="ARBA" id="ARBA00004127"/>
    </source>
</evidence>
<evidence type="ECO:0000313" key="8">
    <source>
        <dbReference type="Proteomes" id="UP000199437"/>
    </source>
</evidence>
<dbReference type="Pfam" id="PF05090">
    <property type="entry name" value="HTTM"/>
    <property type="match status" value="1"/>
</dbReference>
<keyword evidence="8" id="KW-1185">Reference proteome</keyword>
<evidence type="ECO:0000256" key="2">
    <source>
        <dbReference type="ARBA" id="ARBA00022692"/>
    </source>
</evidence>